<dbReference type="InterPro" id="IPR016155">
    <property type="entry name" value="Mopterin_synth/thiamin_S_b"/>
</dbReference>
<dbReference type="Pfam" id="PF02597">
    <property type="entry name" value="ThiS"/>
    <property type="match status" value="1"/>
</dbReference>
<dbReference type="RefSeq" id="WP_227017592.1">
    <property type="nucleotide sequence ID" value="NZ_JAGSND010000003.1"/>
</dbReference>
<protein>
    <submittedName>
        <fullName evidence="1">MoaD/ThiS family protein</fullName>
    </submittedName>
</protein>
<evidence type="ECO:0000313" key="1">
    <source>
        <dbReference type="EMBL" id="MBR0597461.1"/>
    </source>
</evidence>
<dbReference type="InterPro" id="IPR012675">
    <property type="entry name" value="Beta-grasp_dom_sf"/>
</dbReference>
<dbReference type="Gene3D" id="3.10.20.30">
    <property type="match status" value="1"/>
</dbReference>
<reference evidence="1" key="2">
    <citation type="submission" date="2021-04" db="EMBL/GenBank/DDBJ databases">
        <authorList>
            <person name="Liu J."/>
        </authorList>
    </citation>
    <scope>NUCLEOTIDE SEQUENCE</scope>
    <source>
        <strain evidence="1">BAD-6</strain>
    </source>
</reference>
<gene>
    <name evidence="1" type="ORF">KCX82_06235</name>
</gene>
<dbReference type="SUPFAM" id="SSF54285">
    <property type="entry name" value="MoaD/ThiS"/>
    <property type="match status" value="1"/>
</dbReference>
<proteinExistence type="predicted"/>
<comment type="caution">
    <text evidence="1">The sequence shown here is derived from an EMBL/GenBank/DDBJ whole genome shotgun (WGS) entry which is preliminary data.</text>
</comment>
<accession>A0A8J8B1A7</accession>
<organism evidence="1 2">
    <name type="scientific">Sinanaerobacter chloroacetimidivorans</name>
    <dbReference type="NCBI Taxonomy" id="2818044"/>
    <lineage>
        <taxon>Bacteria</taxon>
        <taxon>Bacillati</taxon>
        <taxon>Bacillota</taxon>
        <taxon>Clostridia</taxon>
        <taxon>Peptostreptococcales</taxon>
        <taxon>Anaerovoracaceae</taxon>
        <taxon>Sinanaerobacter</taxon>
    </lineage>
</organism>
<sequence>MAILLYQLGIFNEMPSKVFMDADYISLRNGLELLQQQYHFPLEEIITEEGKLHHQLVILINGVSIDKAQGLETFIRDGDKVLLTGLVSGG</sequence>
<dbReference type="InterPro" id="IPR003749">
    <property type="entry name" value="ThiS/MoaD-like"/>
</dbReference>
<evidence type="ECO:0000313" key="2">
    <source>
        <dbReference type="Proteomes" id="UP000675664"/>
    </source>
</evidence>
<dbReference type="Proteomes" id="UP000675664">
    <property type="component" value="Unassembled WGS sequence"/>
</dbReference>
<name>A0A8J8B1A7_9FIRM</name>
<dbReference type="EMBL" id="JAGSND010000003">
    <property type="protein sequence ID" value="MBR0597461.1"/>
    <property type="molecule type" value="Genomic_DNA"/>
</dbReference>
<dbReference type="AlphaFoldDB" id="A0A8J8B1A7"/>
<reference evidence="1" key="1">
    <citation type="submission" date="2021-04" db="EMBL/GenBank/DDBJ databases">
        <title>Sinoanaerobacter chloroacetimidivorans sp. nov., an obligate anaerobic bacterium isolated from anaerobic sludge.</title>
        <authorList>
            <person name="Bao Y."/>
        </authorList>
    </citation>
    <scope>NUCLEOTIDE SEQUENCE</scope>
    <source>
        <strain evidence="1">BAD-6</strain>
    </source>
</reference>
<keyword evidence="2" id="KW-1185">Reference proteome</keyword>